<dbReference type="PANTHER" id="PTHR47510:SF3">
    <property type="entry name" value="ENDO_EXONUCLEASE_PHOSPHATASE DOMAIN-CONTAINING PROTEIN"/>
    <property type="match status" value="1"/>
</dbReference>
<organism evidence="1 2">
    <name type="scientific">Cylicocyclus nassatus</name>
    <name type="common">Nematode worm</name>
    <dbReference type="NCBI Taxonomy" id="53992"/>
    <lineage>
        <taxon>Eukaryota</taxon>
        <taxon>Metazoa</taxon>
        <taxon>Ecdysozoa</taxon>
        <taxon>Nematoda</taxon>
        <taxon>Chromadorea</taxon>
        <taxon>Rhabditida</taxon>
        <taxon>Rhabditina</taxon>
        <taxon>Rhabditomorpha</taxon>
        <taxon>Strongyloidea</taxon>
        <taxon>Strongylidae</taxon>
        <taxon>Cylicocyclus</taxon>
    </lineage>
</organism>
<dbReference type="AlphaFoldDB" id="A0AA36GZ05"/>
<protein>
    <submittedName>
        <fullName evidence="1">Uncharacterized protein</fullName>
    </submittedName>
</protein>
<accession>A0AA36GZ05</accession>
<dbReference type="PANTHER" id="PTHR47510">
    <property type="entry name" value="REVERSE TRANSCRIPTASE DOMAIN-CONTAINING PROTEIN"/>
    <property type="match status" value="1"/>
</dbReference>
<keyword evidence="2" id="KW-1185">Reference proteome</keyword>
<dbReference type="Proteomes" id="UP001176961">
    <property type="component" value="Unassembled WGS sequence"/>
</dbReference>
<gene>
    <name evidence="1" type="ORF">CYNAS_LOCUS12715</name>
</gene>
<comment type="caution">
    <text evidence="1">The sequence shown here is derived from an EMBL/GenBank/DDBJ whole genome shotgun (WGS) entry which is preliminary data.</text>
</comment>
<dbReference type="EMBL" id="CATQJL010000267">
    <property type="protein sequence ID" value="CAJ0600732.1"/>
    <property type="molecule type" value="Genomic_DNA"/>
</dbReference>
<reference evidence="1" key="1">
    <citation type="submission" date="2023-07" db="EMBL/GenBank/DDBJ databases">
        <authorList>
            <consortium name="CYATHOMIX"/>
        </authorList>
    </citation>
    <scope>NUCLEOTIDE SEQUENCE</scope>
    <source>
        <strain evidence="1">N/A</strain>
    </source>
</reference>
<sequence>MCKPIIAYDKETLLDIEAALIIAGDFNQTDLRSVCHRLYQHISCPTRGENTLDHVYTNITDAYNSTPLPPFGKSNHISLLLKPTYKQLLKRVKVTAKTVRVWPEGAESMLQYCFECADWDMFKTAATRDSLVDVNEYASSVTTFIKKCVDDVTEKKQICTFPNQKPWMNSEVRSLLKARDAAFKSGISEDLKAARHNLKTPDACGKESKQSLITRAKPTNLLALPAELNNFYARFENTVQACPPITALPSATDEPLILATEEVRKALKRVSTRKAASPDGIPGRVLKACSSQLAAPFTDLFNVSLAQSTVPDCLKATTIIPVPK</sequence>
<proteinExistence type="predicted"/>
<evidence type="ECO:0000313" key="2">
    <source>
        <dbReference type="Proteomes" id="UP001176961"/>
    </source>
</evidence>
<evidence type="ECO:0000313" key="1">
    <source>
        <dbReference type="EMBL" id="CAJ0600732.1"/>
    </source>
</evidence>
<name>A0AA36GZ05_CYLNA</name>